<accession>A0A165I5I3</accession>
<keyword evidence="2" id="KW-1185">Reference proteome</keyword>
<sequence length="91" mass="10022">MGSLLLTLGQGLSGLSEIIRTMKPLDWLTCSGPNMGWQGPIREAMLTSGNLGHLLLPIQYCISTMVHLLSAHNWPLRTRDTNYTLTGHTMS</sequence>
<protein>
    <submittedName>
        <fullName evidence="1">Uncharacterized protein</fullName>
    </submittedName>
</protein>
<reference evidence="1 2" key="1">
    <citation type="journal article" date="2016" name="Fungal Biol.">
        <title>The genome of Xylona heveae provides a window into fungal endophytism.</title>
        <authorList>
            <person name="Gazis R."/>
            <person name="Kuo A."/>
            <person name="Riley R."/>
            <person name="LaButti K."/>
            <person name="Lipzen A."/>
            <person name="Lin J."/>
            <person name="Amirebrahimi M."/>
            <person name="Hesse C.N."/>
            <person name="Spatafora J.W."/>
            <person name="Henrissat B."/>
            <person name="Hainaut M."/>
            <person name="Grigoriev I.V."/>
            <person name="Hibbett D.S."/>
        </authorList>
    </citation>
    <scope>NUCLEOTIDE SEQUENCE [LARGE SCALE GENOMIC DNA]</scope>
    <source>
        <strain evidence="1 2">TC161</strain>
    </source>
</reference>
<dbReference type="InParanoid" id="A0A165I5I3"/>
<dbReference type="EMBL" id="KV407456">
    <property type="protein sequence ID" value="KZF24414.1"/>
    <property type="molecule type" value="Genomic_DNA"/>
</dbReference>
<dbReference type="GeneID" id="28902148"/>
<proteinExistence type="predicted"/>
<dbReference type="Proteomes" id="UP000076632">
    <property type="component" value="Unassembled WGS sequence"/>
</dbReference>
<organism evidence="1 2">
    <name type="scientific">Xylona heveae (strain CBS 132557 / TC161)</name>
    <dbReference type="NCBI Taxonomy" id="1328760"/>
    <lineage>
        <taxon>Eukaryota</taxon>
        <taxon>Fungi</taxon>
        <taxon>Dikarya</taxon>
        <taxon>Ascomycota</taxon>
        <taxon>Pezizomycotina</taxon>
        <taxon>Xylonomycetes</taxon>
        <taxon>Xylonales</taxon>
        <taxon>Xylonaceae</taxon>
        <taxon>Xylona</taxon>
    </lineage>
</organism>
<evidence type="ECO:0000313" key="1">
    <source>
        <dbReference type="EMBL" id="KZF24414.1"/>
    </source>
</evidence>
<gene>
    <name evidence="1" type="ORF">L228DRAFT_96018</name>
</gene>
<dbReference type="RefSeq" id="XP_018189969.1">
    <property type="nucleotide sequence ID" value="XM_018337011.1"/>
</dbReference>
<name>A0A165I5I3_XYLHT</name>
<evidence type="ECO:0000313" key="2">
    <source>
        <dbReference type="Proteomes" id="UP000076632"/>
    </source>
</evidence>
<dbReference type="AlphaFoldDB" id="A0A165I5I3"/>